<dbReference type="AlphaFoldDB" id="A0A1I6SQD3"/>
<evidence type="ECO:0000313" key="1">
    <source>
        <dbReference type="EMBL" id="SFS79142.1"/>
    </source>
</evidence>
<proteinExistence type="predicted"/>
<dbReference type="Pfam" id="PF20126">
    <property type="entry name" value="TumE"/>
    <property type="match status" value="1"/>
</dbReference>
<dbReference type="EMBL" id="FOZS01000002">
    <property type="protein sequence ID" value="SFS79142.1"/>
    <property type="molecule type" value="Genomic_DNA"/>
</dbReference>
<organism evidence="1 2">
    <name type="scientific">Halostagnicola kamekurae</name>
    <dbReference type="NCBI Taxonomy" id="619731"/>
    <lineage>
        <taxon>Archaea</taxon>
        <taxon>Methanobacteriati</taxon>
        <taxon>Methanobacteriota</taxon>
        <taxon>Stenosarchaea group</taxon>
        <taxon>Halobacteria</taxon>
        <taxon>Halobacteriales</taxon>
        <taxon>Natrialbaceae</taxon>
        <taxon>Halostagnicola</taxon>
    </lineage>
</organism>
<gene>
    <name evidence="1" type="ORF">SAMN04488556_2843</name>
</gene>
<reference evidence="2" key="1">
    <citation type="submission" date="2016-10" db="EMBL/GenBank/DDBJ databases">
        <authorList>
            <person name="Varghese N."/>
            <person name="Submissions S."/>
        </authorList>
    </citation>
    <scope>NUCLEOTIDE SEQUENCE [LARGE SCALE GENOMIC DNA]</scope>
    <source>
        <strain evidence="2">DSM 22427</strain>
    </source>
</reference>
<evidence type="ECO:0000313" key="2">
    <source>
        <dbReference type="Proteomes" id="UP000199199"/>
    </source>
</evidence>
<dbReference type="Proteomes" id="UP000199199">
    <property type="component" value="Unassembled WGS sequence"/>
</dbReference>
<keyword evidence="2" id="KW-1185">Reference proteome</keyword>
<protein>
    <submittedName>
        <fullName evidence="1">Uncharacterized protein</fullName>
    </submittedName>
</protein>
<dbReference type="InterPro" id="IPR045397">
    <property type="entry name" value="TumE-like"/>
</dbReference>
<name>A0A1I6SQD3_9EURY</name>
<accession>A0A1I6SQD3</accession>
<dbReference type="RefSeq" id="WP_092905241.1">
    <property type="nucleotide sequence ID" value="NZ_FOZS01000002.1"/>
</dbReference>
<sequence length="136" mass="15505">MAELRTIRDVFRRGEPLLADEAFDSVLSPRELRLSFDDGIGNADRARIDVVWYTSGAYSSHYTDSADVNWRFDRHPNPHSPEMHFHAPPDAESHTAERSCITVTEPRLVARAVLKLWRRAYETDSVAEINTAENPP</sequence>